<comment type="caution">
    <text evidence="4">The sequence shown here is derived from an EMBL/GenBank/DDBJ whole genome shotgun (WGS) entry which is preliminary data.</text>
</comment>
<evidence type="ECO:0000256" key="2">
    <source>
        <dbReference type="ARBA" id="ARBA00022801"/>
    </source>
</evidence>
<dbReference type="STRING" id="109264.A0A1F8ADW4"/>
<dbReference type="GeneID" id="34445126"/>
<proteinExistence type="inferred from homology"/>
<dbReference type="InterPro" id="IPR039298">
    <property type="entry name" value="ACOT13"/>
</dbReference>
<dbReference type="Pfam" id="PF03061">
    <property type="entry name" value="4HBT"/>
    <property type="match status" value="1"/>
</dbReference>
<dbReference type="AlphaFoldDB" id="A0A1F8ADW4"/>
<evidence type="ECO:0000259" key="3">
    <source>
        <dbReference type="Pfam" id="PF03061"/>
    </source>
</evidence>
<comment type="similarity">
    <text evidence="1">Belongs to the thioesterase PaaI family.</text>
</comment>
<evidence type="ECO:0000256" key="1">
    <source>
        <dbReference type="ARBA" id="ARBA00008324"/>
    </source>
</evidence>
<dbReference type="OrthoDB" id="2831072at2759"/>
<keyword evidence="5" id="KW-1185">Reference proteome</keyword>
<evidence type="ECO:0000313" key="5">
    <source>
        <dbReference type="Proteomes" id="UP000179179"/>
    </source>
</evidence>
<dbReference type="PANTHER" id="PTHR21660">
    <property type="entry name" value="THIOESTERASE SUPERFAMILY MEMBER-RELATED"/>
    <property type="match status" value="1"/>
</dbReference>
<dbReference type="Gene3D" id="3.10.129.10">
    <property type="entry name" value="Hotdog Thioesterase"/>
    <property type="match status" value="1"/>
</dbReference>
<sequence length="164" mass="17942">MAQDAYRKTDFSLSLDGRIRAYLASVASDADYSGFDTQMIAAVTYVGAQVHSRTTTFHFKVADHMCNKDRVLHGGAASTLFDNLSSTSLFTIGKPGYWESLGVSRSLGVWFHRPLPAGVRVKITCTVIEAGKRMATVRAVMETMEGIVCASCVHEKYLPSIARL</sequence>
<feature type="domain" description="Thioesterase" evidence="3">
    <location>
        <begin position="71"/>
        <end position="149"/>
    </location>
</feature>
<dbReference type="InterPro" id="IPR029069">
    <property type="entry name" value="HotDog_dom_sf"/>
</dbReference>
<gene>
    <name evidence="4" type="ORF">ABOM_001736</name>
</gene>
<name>A0A1F8ADW4_9EURO</name>
<keyword evidence="2" id="KW-0378">Hydrolase</keyword>
<dbReference type="GO" id="GO:0047617">
    <property type="term" value="F:fatty acyl-CoA hydrolase activity"/>
    <property type="evidence" value="ECO:0007669"/>
    <property type="project" value="InterPro"/>
</dbReference>
<protein>
    <recommendedName>
        <fullName evidence="3">Thioesterase domain-containing protein</fullName>
    </recommendedName>
</protein>
<dbReference type="PANTHER" id="PTHR21660:SF1">
    <property type="entry name" value="ACYL-COENZYME A THIOESTERASE 13"/>
    <property type="match status" value="1"/>
</dbReference>
<evidence type="ECO:0000313" key="4">
    <source>
        <dbReference type="EMBL" id="OGM49565.1"/>
    </source>
</evidence>
<organism evidence="4 5">
    <name type="scientific">Aspergillus bombycis</name>
    <dbReference type="NCBI Taxonomy" id="109264"/>
    <lineage>
        <taxon>Eukaryota</taxon>
        <taxon>Fungi</taxon>
        <taxon>Dikarya</taxon>
        <taxon>Ascomycota</taxon>
        <taxon>Pezizomycotina</taxon>
        <taxon>Eurotiomycetes</taxon>
        <taxon>Eurotiomycetidae</taxon>
        <taxon>Eurotiales</taxon>
        <taxon>Aspergillaceae</taxon>
        <taxon>Aspergillus</taxon>
    </lineage>
</organism>
<dbReference type="InterPro" id="IPR006683">
    <property type="entry name" value="Thioestr_dom"/>
</dbReference>
<dbReference type="SUPFAM" id="SSF54637">
    <property type="entry name" value="Thioesterase/thiol ester dehydrase-isomerase"/>
    <property type="match status" value="1"/>
</dbReference>
<reference evidence="4 5" key="1">
    <citation type="journal article" date="2016" name="Genome Biol. Evol.">
        <title>Draft genome sequence of an aflatoxigenic Aspergillus species, A. bombycis.</title>
        <authorList>
            <person name="Moore G.G."/>
            <person name="Mack B.M."/>
            <person name="Beltz S.B."/>
            <person name="Gilbert M.K."/>
        </authorList>
    </citation>
    <scope>NUCLEOTIDE SEQUENCE [LARGE SCALE GENOMIC DNA]</scope>
    <source>
        <strain evidence="5">NRRL 26010</strain>
    </source>
</reference>
<dbReference type="Proteomes" id="UP000179179">
    <property type="component" value="Unassembled WGS sequence"/>
</dbReference>
<dbReference type="EMBL" id="LYCR01000008">
    <property type="protein sequence ID" value="OGM49565.1"/>
    <property type="molecule type" value="Genomic_DNA"/>
</dbReference>
<dbReference type="CDD" id="cd03443">
    <property type="entry name" value="PaaI_thioesterase"/>
    <property type="match status" value="1"/>
</dbReference>
<accession>A0A1F8ADW4</accession>
<dbReference type="RefSeq" id="XP_022393282.1">
    <property type="nucleotide sequence ID" value="XM_022528866.1"/>
</dbReference>